<dbReference type="Proteomes" id="UP000694864">
    <property type="component" value="Chromosome 15"/>
</dbReference>
<dbReference type="InterPro" id="IPR050796">
    <property type="entry name" value="SCF_F-box_component"/>
</dbReference>
<reference evidence="4" key="2">
    <citation type="submission" date="2025-08" db="UniProtKB">
        <authorList>
            <consortium name="RefSeq"/>
        </authorList>
    </citation>
    <scope>IDENTIFICATION</scope>
    <source>
        <tissue evidence="4">Leaf</tissue>
    </source>
</reference>
<evidence type="ECO:0000259" key="2">
    <source>
        <dbReference type="Pfam" id="PF07734"/>
    </source>
</evidence>
<dbReference type="PANTHER" id="PTHR31672">
    <property type="entry name" value="BNACNNG10540D PROTEIN"/>
    <property type="match status" value="1"/>
</dbReference>
<evidence type="ECO:0000313" key="4">
    <source>
        <dbReference type="RefSeq" id="XP_019092220.1"/>
    </source>
</evidence>
<evidence type="ECO:0000256" key="1">
    <source>
        <dbReference type="SAM" id="MobiDB-lite"/>
    </source>
</evidence>
<protein>
    <submittedName>
        <fullName evidence="4">F-box/kelch-repeat protein At3g13680-like</fullName>
    </submittedName>
</protein>
<name>A0ABM1QZN2_CAMSA</name>
<reference evidence="3" key="1">
    <citation type="journal article" date="2014" name="Nat. Commun.">
        <title>The emerging biofuel crop Camelina sativa retains a highly undifferentiated hexaploid genome structure.</title>
        <authorList>
            <person name="Kagale S."/>
            <person name="Koh C."/>
            <person name="Nixon J."/>
            <person name="Bollina V."/>
            <person name="Clarke W.E."/>
            <person name="Tuteja R."/>
            <person name="Spillane C."/>
            <person name="Robinson S.J."/>
            <person name="Links M.G."/>
            <person name="Clarke C."/>
            <person name="Higgins E.E."/>
            <person name="Huebert T."/>
            <person name="Sharpe A.G."/>
            <person name="Parkin I.A."/>
        </authorList>
    </citation>
    <scope>NUCLEOTIDE SEQUENCE [LARGE SCALE GENOMIC DNA]</scope>
    <source>
        <strain evidence="3">cv. DH55</strain>
    </source>
</reference>
<evidence type="ECO:0000313" key="3">
    <source>
        <dbReference type="Proteomes" id="UP000694864"/>
    </source>
</evidence>
<dbReference type="Pfam" id="PF07734">
    <property type="entry name" value="FBA_1"/>
    <property type="match status" value="1"/>
</dbReference>
<dbReference type="PANTHER" id="PTHR31672:SF13">
    <property type="entry name" value="F-BOX PROTEIN CPR30-LIKE"/>
    <property type="match status" value="1"/>
</dbReference>
<gene>
    <name evidence="4" type="primary">LOC104748175</name>
</gene>
<accession>A0ABM1QZN2</accession>
<feature type="domain" description="F-box associated beta-propeller type 1" evidence="2">
    <location>
        <begin position="2"/>
        <end position="278"/>
    </location>
</feature>
<dbReference type="InterPro" id="IPR006527">
    <property type="entry name" value="F-box-assoc_dom_typ1"/>
</dbReference>
<organism evidence="3 4">
    <name type="scientific">Camelina sativa</name>
    <name type="common">False flax</name>
    <name type="synonym">Myagrum sativum</name>
    <dbReference type="NCBI Taxonomy" id="90675"/>
    <lineage>
        <taxon>Eukaryota</taxon>
        <taxon>Viridiplantae</taxon>
        <taxon>Streptophyta</taxon>
        <taxon>Embryophyta</taxon>
        <taxon>Tracheophyta</taxon>
        <taxon>Spermatophyta</taxon>
        <taxon>Magnoliopsida</taxon>
        <taxon>eudicotyledons</taxon>
        <taxon>Gunneridae</taxon>
        <taxon>Pentapetalae</taxon>
        <taxon>rosids</taxon>
        <taxon>malvids</taxon>
        <taxon>Brassicales</taxon>
        <taxon>Brassicaceae</taxon>
        <taxon>Camelineae</taxon>
        <taxon>Camelina</taxon>
    </lineage>
</organism>
<keyword evidence="3" id="KW-1185">Reference proteome</keyword>
<proteinExistence type="predicted"/>
<dbReference type="GeneID" id="104748175"/>
<dbReference type="NCBIfam" id="TIGR01640">
    <property type="entry name" value="F_box_assoc_1"/>
    <property type="match status" value="1"/>
</dbReference>
<sequence>MGFLMMDYSVFSMKFDLQGIRGDSVSPSVKQLSVLDQIKVTEILHCDGLLLCVLEDRSRLLLWNPYLGQTMWIHPRKFFDVLDRYAIGYDKNRNHKILRIFGEQETVLGYEIYDLSSSSWSVFDVTPDWECQIPSYERSVSLKGHAYFLAEIVGESMVTDILVYFDFTTERFGPHLVLPSYDYHPVSLSCVREEKLALLYYACEIWITNKIDPYEVSWRKLQCIDHLLVLYGGSFLIDEEENVAVVFDLDNEYKGGHQTAYITGQDGYYKSVNLRETRYFNTPCGEPVAVAPIIGKKAEAARKNQLMGFLTMDNSVFSMKFDLQGIHDDDEDDDSVSPSVKQKAGLPGHA</sequence>
<dbReference type="RefSeq" id="XP_019092220.1">
    <property type="nucleotide sequence ID" value="XM_019236675.1"/>
</dbReference>
<feature type="region of interest" description="Disordered" evidence="1">
    <location>
        <begin position="328"/>
        <end position="350"/>
    </location>
</feature>
<dbReference type="InterPro" id="IPR017451">
    <property type="entry name" value="F-box-assoc_interact_dom"/>
</dbReference>